<dbReference type="Proteomes" id="UP000887580">
    <property type="component" value="Unplaced"/>
</dbReference>
<proteinExistence type="predicted"/>
<evidence type="ECO:0000313" key="1">
    <source>
        <dbReference type="Proteomes" id="UP000887580"/>
    </source>
</evidence>
<protein>
    <submittedName>
        <fullName evidence="2">Uncharacterized protein</fullName>
    </submittedName>
</protein>
<accession>A0AC35F4E6</accession>
<reference evidence="2" key="1">
    <citation type="submission" date="2022-11" db="UniProtKB">
        <authorList>
            <consortium name="WormBaseParasite"/>
        </authorList>
    </citation>
    <scope>IDENTIFICATION</scope>
</reference>
<sequence length="395" mass="44483">MKALNNFIVISDDENQLLTHLKSNCGPAKSVSNLQKLEFTIDTKYYSSSVLLTNFDSLRSLAIWRVSNKEIPVQSFCHFMKRSQSVLDLTKIDSLSEYFNFDTKIIACHLSSIPQPFASTLSRWATDRGYEIVDLEPSDEDVAYFKEVNERYGLDRIIEILEGTFWDKKDTKSQAGLAAAAARMRLKEDGDSDEFEEFDGNLDAKDKQLLESLMASESILDYYIKQGLDCYPAEGELSKVEEQERSEKKTKINAKRNAKIKAARAKNKADAGANDLSDDVGIEIDKDDTAIPNAPIKEDSKELPGPSKPTEKKENKNKINFSKDDSNMLKCLETMLNAQGDEEREIGLDIIGKLSDLRKDLANKPRDSRLDMAERVSSAVFKLLNEEDNGEEASK</sequence>
<dbReference type="WBParaSite" id="PS1159_v2.g1371.t1">
    <property type="protein sequence ID" value="PS1159_v2.g1371.t1"/>
    <property type="gene ID" value="PS1159_v2.g1371"/>
</dbReference>
<name>A0AC35F4E6_9BILA</name>
<evidence type="ECO:0000313" key="2">
    <source>
        <dbReference type="WBParaSite" id="PS1159_v2.g1371.t1"/>
    </source>
</evidence>
<organism evidence="1 2">
    <name type="scientific">Panagrolaimus sp. PS1159</name>
    <dbReference type="NCBI Taxonomy" id="55785"/>
    <lineage>
        <taxon>Eukaryota</taxon>
        <taxon>Metazoa</taxon>
        <taxon>Ecdysozoa</taxon>
        <taxon>Nematoda</taxon>
        <taxon>Chromadorea</taxon>
        <taxon>Rhabditida</taxon>
        <taxon>Tylenchina</taxon>
        <taxon>Panagrolaimomorpha</taxon>
        <taxon>Panagrolaimoidea</taxon>
        <taxon>Panagrolaimidae</taxon>
        <taxon>Panagrolaimus</taxon>
    </lineage>
</organism>